<accession>A0ABT9KNX3</accession>
<dbReference type="Proteomes" id="UP001234880">
    <property type="component" value="Unassembled WGS sequence"/>
</dbReference>
<feature type="compositionally biased region" description="Low complexity" evidence="1">
    <location>
        <begin position="417"/>
        <end position="426"/>
    </location>
</feature>
<protein>
    <submittedName>
        <fullName evidence="2">Uncharacterized protein</fullName>
    </submittedName>
</protein>
<reference evidence="2 3" key="1">
    <citation type="submission" date="2023-07" db="EMBL/GenBank/DDBJ databases">
        <title>Sequencing the genomes of 1000 actinobacteria strains.</title>
        <authorList>
            <person name="Klenk H.-P."/>
        </authorList>
    </citation>
    <scope>NUCLEOTIDE SEQUENCE [LARGE SCALE GENOMIC DNA]</scope>
    <source>
        <strain evidence="2 3">DSM 41600</strain>
    </source>
</reference>
<feature type="compositionally biased region" description="Basic and acidic residues" evidence="1">
    <location>
        <begin position="297"/>
        <end position="341"/>
    </location>
</feature>
<comment type="caution">
    <text evidence="2">The sequence shown here is derived from an EMBL/GenBank/DDBJ whole genome shotgun (WGS) entry which is preliminary data.</text>
</comment>
<evidence type="ECO:0000313" key="3">
    <source>
        <dbReference type="Proteomes" id="UP001234880"/>
    </source>
</evidence>
<feature type="region of interest" description="Disordered" evidence="1">
    <location>
        <begin position="59"/>
        <end position="519"/>
    </location>
</feature>
<name>A0ABT9KNX3_9ACTN</name>
<feature type="compositionally biased region" description="Low complexity" evidence="1">
    <location>
        <begin position="231"/>
        <end position="243"/>
    </location>
</feature>
<feature type="compositionally biased region" description="Low complexity" evidence="1">
    <location>
        <begin position="262"/>
        <end position="272"/>
    </location>
</feature>
<sequence length="519" mass="55136">MAIGVVGTAGDQGEAGPEALEQPWLLVGRAVVGHLEHIDRGEGGVCRQQGLLGRGFEVAEEEQGQPDRTDQQGDARVVRPLGHGRSGHGRGPQDLPGQRPEPAPLPRHRRDHRDPRRPGPAPHELSLTGRLFQTGRLNGADRAPAQRPGQPGHMVGVEVGEHQKRDPHDAQGTQTVVDGPRLGSGVHDDGRAGSRGQDQGVALPYIARHHPPTRRWPAGDDPGQGCRTHDGQQQQQRAHGAQQSVAQQPAAREDHGQGDGGQQQPAGPAARPVHLGAGQRRAGTGHLGDPSGGPTRRPGDPLGDGRRDGGHRERGEPEDGGGGDRHLGDEIARDGHQTDPRGHRHHDRCADRLGRGGGRQRLGQPGRYTTAPQGRAPSRREGEQRAGGQHGEQKPVAPGQPGVVEHQREDGGGQGREQGAATAGAEGEQRDQPAGRGAQHAGLGSADDDEGEREPAAEQGGGPQPDAERARETTPLGPPGQPWRTREQCEHQRQVAPRDGHQMKHVRGPERLVQLGRHA</sequence>
<feature type="compositionally biased region" description="Basic and acidic residues" evidence="1">
    <location>
        <begin position="159"/>
        <end position="169"/>
    </location>
</feature>
<organism evidence="2 3">
    <name type="scientific">Streptomyces demainii</name>
    <dbReference type="NCBI Taxonomy" id="588122"/>
    <lineage>
        <taxon>Bacteria</taxon>
        <taxon>Bacillati</taxon>
        <taxon>Actinomycetota</taxon>
        <taxon>Actinomycetes</taxon>
        <taxon>Kitasatosporales</taxon>
        <taxon>Streptomycetaceae</taxon>
        <taxon>Streptomyces</taxon>
    </lineage>
</organism>
<feature type="compositionally biased region" description="Basic and acidic residues" evidence="1">
    <location>
        <begin position="484"/>
        <end position="510"/>
    </location>
</feature>
<evidence type="ECO:0000256" key="1">
    <source>
        <dbReference type="SAM" id="MobiDB-lite"/>
    </source>
</evidence>
<evidence type="ECO:0000313" key="2">
    <source>
        <dbReference type="EMBL" id="MDP9610118.1"/>
    </source>
</evidence>
<proteinExistence type="predicted"/>
<keyword evidence="3" id="KW-1185">Reference proteome</keyword>
<dbReference type="EMBL" id="JAURUE010000001">
    <property type="protein sequence ID" value="MDP9610118.1"/>
    <property type="molecule type" value="Genomic_DNA"/>
</dbReference>
<feature type="compositionally biased region" description="Basic and acidic residues" evidence="1">
    <location>
        <begin position="65"/>
        <end position="77"/>
    </location>
</feature>
<gene>
    <name evidence="2" type="ORF">JOF35_002395</name>
</gene>